<dbReference type="InParanoid" id="A0A674BHK1"/>
<accession>A0A674BHK1</accession>
<dbReference type="PANTHER" id="PTHR22803">
    <property type="entry name" value="MANNOSE, PHOSPHOLIPASE, LECTIN RECEPTOR RELATED"/>
    <property type="match status" value="1"/>
</dbReference>
<dbReference type="Pfam" id="PF00059">
    <property type="entry name" value="Lectin_C"/>
    <property type="match status" value="2"/>
</dbReference>
<keyword evidence="4" id="KW-1185">Reference proteome</keyword>
<dbReference type="Gene3D" id="3.10.100.10">
    <property type="entry name" value="Mannose-Binding Protein A, subunit A"/>
    <property type="match status" value="2"/>
</dbReference>
<sequence>SHVSLCGRCYKYVATRLDRADAESYCVTQGANLASVHREAEHQIIKTLIKMFDPLEFYTWIGLSDVVKEGRWMWTDGSKVDFTAWFKSDPDGGEAQNCVNTNYQTLWVDNECSEAYAFVCAELTLPAATESQWPQNAINTILIYTLKLCGRCYKYVATRLDRADAESYCVTQGANLASVHREAEHQIIKTLIKMFDPLEFYTWIGLSDVVKEGRWMWTDGSKVDFTAWFKSDPDGGEAQNCVNTNYQTLWVDNECSEAYAFVCAERLC</sequence>
<dbReference type="InterPro" id="IPR001304">
    <property type="entry name" value="C-type_lectin-like"/>
</dbReference>
<dbReference type="InterPro" id="IPR050111">
    <property type="entry name" value="C-type_lectin/snaclec_domain"/>
</dbReference>
<keyword evidence="1" id="KW-1015">Disulfide bond</keyword>
<evidence type="ECO:0000259" key="2">
    <source>
        <dbReference type="PROSITE" id="PS50041"/>
    </source>
</evidence>
<dbReference type="InterPro" id="IPR016186">
    <property type="entry name" value="C-type_lectin-like/link_sf"/>
</dbReference>
<dbReference type="AlphaFoldDB" id="A0A674BHK1"/>
<feature type="domain" description="C-type lectin" evidence="2">
    <location>
        <begin position="148"/>
        <end position="264"/>
    </location>
</feature>
<evidence type="ECO:0000256" key="1">
    <source>
        <dbReference type="ARBA" id="ARBA00023157"/>
    </source>
</evidence>
<dbReference type="InterPro" id="IPR018378">
    <property type="entry name" value="C-type_lectin_CS"/>
</dbReference>
<dbReference type="SMART" id="SM00034">
    <property type="entry name" value="CLECT"/>
    <property type="match status" value="2"/>
</dbReference>
<dbReference type="CDD" id="cd00037">
    <property type="entry name" value="CLECT"/>
    <property type="match status" value="2"/>
</dbReference>
<dbReference type="GeneTree" id="ENSGT01150000286973"/>
<dbReference type="OMA" id="DETDFCY"/>
<name>A0A674BHK1_SALTR</name>
<dbReference type="Ensembl" id="ENSSTUT00000075320.1">
    <property type="protein sequence ID" value="ENSSTUP00000070945.1"/>
    <property type="gene ID" value="ENSSTUG00000031081.1"/>
</dbReference>
<evidence type="ECO:0000313" key="3">
    <source>
        <dbReference type="Ensembl" id="ENSSTUP00000070945.1"/>
    </source>
</evidence>
<organism evidence="3 4">
    <name type="scientific">Salmo trutta</name>
    <name type="common">Brown trout</name>
    <dbReference type="NCBI Taxonomy" id="8032"/>
    <lineage>
        <taxon>Eukaryota</taxon>
        <taxon>Metazoa</taxon>
        <taxon>Chordata</taxon>
        <taxon>Craniata</taxon>
        <taxon>Vertebrata</taxon>
        <taxon>Euteleostomi</taxon>
        <taxon>Actinopterygii</taxon>
        <taxon>Neopterygii</taxon>
        <taxon>Teleostei</taxon>
        <taxon>Protacanthopterygii</taxon>
        <taxon>Salmoniformes</taxon>
        <taxon>Salmonidae</taxon>
        <taxon>Salmoninae</taxon>
        <taxon>Salmo</taxon>
    </lineage>
</organism>
<dbReference type="PROSITE" id="PS50041">
    <property type="entry name" value="C_TYPE_LECTIN_2"/>
    <property type="match status" value="2"/>
</dbReference>
<dbReference type="InterPro" id="IPR016187">
    <property type="entry name" value="CTDL_fold"/>
</dbReference>
<reference evidence="3" key="1">
    <citation type="submission" date="2025-08" db="UniProtKB">
        <authorList>
            <consortium name="Ensembl"/>
        </authorList>
    </citation>
    <scope>IDENTIFICATION</scope>
</reference>
<proteinExistence type="predicted"/>
<dbReference type="Proteomes" id="UP000472277">
    <property type="component" value="Chromosome 36"/>
</dbReference>
<reference evidence="3" key="2">
    <citation type="submission" date="2025-09" db="UniProtKB">
        <authorList>
            <consortium name="Ensembl"/>
        </authorList>
    </citation>
    <scope>IDENTIFICATION</scope>
</reference>
<dbReference type="PROSITE" id="PS00615">
    <property type="entry name" value="C_TYPE_LECTIN_1"/>
    <property type="match status" value="2"/>
</dbReference>
<protein>
    <recommendedName>
        <fullName evidence="2">C-type lectin domain-containing protein</fullName>
    </recommendedName>
</protein>
<evidence type="ECO:0000313" key="4">
    <source>
        <dbReference type="Proteomes" id="UP000472277"/>
    </source>
</evidence>
<dbReference type="SUPFAM" id="SSF56436">
    <property type="entry name" value="C-type lectin-like"/>
    <property type="match status" value="2"/>
</dbReference>
<feature type="domain" description="C-type lectin" evidence="2">
    <location>
        <begin position="5"/>
        <end position="121"/>
    </location>
</feature>